<feature type="region of interest" description="Disordered" evidence="1">
    <location>
        <begin position="66"/>
        <end position="87"/>
    </location>
</feature>
<sequence length="87" mass="9869">MKIDIDYKEMCPVIKEVYSGALIETAEGNQIGFCMRDDTVEFNVIPAGSDRNQWFRVNMQTLEVEKMGNEDETPVRDSEPVHNAGQS</sequence>
<proteinExistence type="predicted"/>
<gene>
    <name evidence="2" type="ORF">LCGC14_0407270</name>
</gene>
<name>A0A0F9SUZ7_9ZZZZ</name>
<evidence type="ECO:0000256" key="1">
    <source>
        <dbReference type="SAM" id="MobiDB-lite"/>
    </source>
</evidence>
<dbReference type="EMBL" id="LAZR01000355">
    <property type="protein sequence ID" value="KKN72760.1"/>
    <property type="molecule type" value="Genomic_DNA"/>
</dbReference>
<protein>
    <submittedName>
        <fullName evidence="2">Uncharacterized protein</fullName>
    </submittedName>
</protein>
<feature type="compositionally biased region" description="Basic and acidic residues" evidence="1">
    <location>
        <begin position="66"/>
        <end position="80"/>
    </location>
</feature>
<reference evidence="2" key="1">
    <citation type="journal article" date="2015" name="Nature">
        <title>Complex archaea that bridge the gap between prokaryotes and eukaryotes.</title>
        <authorList>
            <person name="Spang A."/>
            <person name="Saw J.H."/>
            <person name="Jorgensen S.L."/>
            <person name="Zaremba-Niedzwiedzka K."/>
            <person name="Martijn J."/>
            <person name="Lind A.E."/>
            <person name="van Eijk R."/>
            <person name="Schleper C."/>
            <person name="Guy L."/>
            <person name="Ettema T.J."/>
        </authorList>
    </citation>
    <scope>NUCLEOTIDE SEQUENCE</scope>
</reference>
<dbReference type="AlphaFoldDB" id="A0A0F9SUZ7"/>
<accession>A0A0F9SUZ7</accession>
<evidence type="ECO:0000313" key="2">
    <source>
        <dbReference type="EMBL" id="KKN72760.1"/>
    </source>
</evidence>
<organism evidence="2">
    <name type="scientific">marine sediment metagenome</name>
    <dbReference type="NCBI Taxonomy" id="412755"/>
    <lineage>
        <taxon>unclassified sequences</taxon>
        <taxon>metagenomes</taxon>
        <taxon>ecological metagenomes</taxon>
    </lineage>
</organism>
<comment type="caution">
    <text evidence="2">The sequence shown here is derived from an EMBL/GenBank/DDBJ whole genome shotgun (WGS) entry which is preliminary data.</text>
</comment>